<reference evidence="1" key="1">
    <citation type="submission" date="2019-05" db="EMBL/GenBank/DDBJ databases">
        <authorList>
            <consortium name="Pathogen Informatics"/>
        </authorList>
    </citation>
    <scope>NUCLEOTIDE SEQUENCE [LARGE SCALE GENOMIC DNA]</scope>
    <source>
        <strain evidence="1">NCTC12965</strain>
    </source>
</reference>
<protein>
    <submittedName>
        <fullName evidence="1">Uncharacterized protein</fullName>
    </submittedName>
</protein>
<gene>
    <name evidence="1" type="ORF">NCTC12965_03919</name>
</gene>
<organism evidence="1">
    <name type="scientific">Serratia fonticola</name>
    <dbReference type="NCBI Taxonomy" id="47917"/>
    <lineage>
        <taxon>Bacteria</taxon>
        <taxon>Pseudomonadati</taxon>
        <taxon>Pseudomonadota</taxon>
        <taxon>Gammaproteobacteria</taxon>
        <taxon>Enterobacterales</taxon>
        <taxon>Yersiniaceae</taxon>
        <taxon>Serratia</taxon>
    </lineage>
</organism>
<name>A0A4U9UVQ1_SERFO</name>
<dbReference type="EMBL" id="CABEEZ010000085">
    <property type="protein sequence ID" value="VTR36379.1"/>
    <property type="molecule type" value="Genomic_DNA"/>
</dbReference>
<dbReference type="AlphaFoldDB" id="A0A4U9UVQ1"/>
<proteinExistence type="predicted"/>
<accession>A0A4U9UVQ1</accession>
<sequence>MPCYVKRRYYPKVNWTRDGSLLLVLSNMIELQGSRQLTKLSSISPSMQAILEGA</sequence>
<evidence type="ECO:0000313" key="1">
    <source>
        <dbReference type="EMBL" id="VTR36379.1"/>
    </source>
</evidence>